<proteinExistence type="predicted"/>
<sequence>MEEVSNLLRYVTERGGYGQLSDRCAREGEPIELSYEGIARIEDLLASLPDSEASALGEEVSRYLGDVLCATTPGVRWELADETARIQISAREWWDVDWYVSENIAGPNVAFLSAAIEEMQRRASLNEP</sequence>
<gene>
    <name evidence="1" type="ORF">P4U43_08130</name>
</gene>
<dbReference type="Proteomes" id="UP001220456">
    <property type="component" value="Unassembled WGS sequence"/>
</dbReference>
<evidence type="ECO:0000313" key="2">
    <source>
        <dbReference type="Proteomes" id="UP001220456"/>
    </source>
</evidence>
<organism evidence="1 2">
    <name type="scientific">Arthrobacter vasquezii</name>
    <dbReference type="NCBI Taxonomy" id="2977629"/>
    <lineage>
        <taxon>Bacteria</taxon>
        <taxon>Bacillati</taxon>
        <taxon>Actinomycetota</taxon>
        <taxon>Actinomycetes</taxon>
        <taxon>Micrococcales</taxon>
        <taxon>Micrococcaceae</taxon>
        <taxon>Arthrobacter</taxon>
    </lineage>
</organism>
<protein>
    <recommendedName>
        <fullName evidence="3">DUF3806 domain-containing protein</fullName>
    </recommendedName>
</protein>
<evidence type="ECO:0008006" key="3">
    <source>
        <dbReference type="Google" id="ProtNLM"/>
    </source>
</evidence>
<reference evidence="1 2" key="1">
    <citation type="journal article" date="2023" name="Int. J. Syst. Evol. Microbiol.">
        <title>Arthrobacter vasquezii sp. nov., isolated from a soil sample from Union Glacier, Antarctica.</title>
        <authorList>
            <person name="Valenzuela-Ibaceta F."/>
            <person name="Carrasco V."/>
            <person name="Lagos-Moraga S."/>
            <person name="Dietz-Vargas C."/>
            <person name="Navarro C.A."/>
            <person name="Perez-Donoso J.M."/>
        </authorList>
    </citation>
    <scope>NUCLEOTIDE SEQUENCE [LARGE SCALE GENOMIC DNA]</scope>
    <source>
        <strain evidence="1 2">EH-1B-1</strain>
    </source>
</reference>
<dbReference type="EMBL" id="JAROKN010000015">
    <property type="protein sequence ID" value="MDF9277755.1"/>
    <property type="molecule type" value="Genomic_DNA"/>
</dbReference>
<comment type="caution">
    <text evidence="1">The sequence shown here is derived from an EMBL/GenBank/DDBJ whole genome shotgun (WGS) entry which is preliminary data.</text>
</comment>
<evidence type="ECO:0000313" key="1">
    <source>
        <dbReference type="EMBL" id="MDF9277755.1"/>
    </source>
</evidence>
<keyword evidence="2" id="KW-1185">Reference proteome</keyword>
<dbReference type="RefSeq" id="WP_277358276.1">
    <property type="nucleotide sequence ID" value="NZ_JAROKN010000015.1"/>
</dbReference>
<accession>A0ABT6CW08</accession>
<name>A0ABT6CW08_9MICC</name>